<gene>
    <name evidence="1" type="ORF">PDIGIT_LOCUS13950</name>
</gene>
<evidence type="ECO:0000313" key="1">
    <source>
        <dbReference type="EMBL" id="CAI6340765.1"/>
    </source>
</evidence>
<accession>A0A9W4URI7</accession>
<name>A0A9W4URI7_9PLEO</name>
<organism evidence="1 2">
    <name type="scientific">Periconia digitata</name>
    <dbReference type="NCBI Taxonomy" id="1303443"/>
    <lineage>
        <taxon>Eukaryota</taxon>
        <taxon>Fungi</taxon>
        <taxon>Dikarya</taxon>
        <taxon>Ascomycota</taxon>
        <taxon>Pezizomycotina</taxon>
        <taxon>Dothideomycetes</taxon>
        <taxon>Pleosporomycetidae</taxon>
        <taxon>Pleosporales</taxon>
        <taxon>Massarineae</taxon>
        <taxon>Periconiaceae</taxon>
        <taxon>Periconia</taxon>
    </lineage>
</organism>
<keyword evidence="2" id="KW-1185">Reference proteome</keyword>
<dbReference type="AlphaFoldDB" id="A0A9W4URI7"/>
<dbReference type="EMBL" id="CAOQHR010000011">
    <property type="protein sequence ID" value="CAI6340765.1"/>
    <property type="molecule type" value="Genomic_DNA"/>
</dbReference>
<proteinExistence type="predicted"/>
<protein>
    <submittedName>
        <fullName evidence="1">Uncharacterized protein</fullName>
    </submittedName>
</protein>
<sequence length="88" mass="9522">MGSFNKNLRGAVHGELCDMDLCLGGPMVVPPFPIEGANKTIINLDRSETLNPVKNSGEVNVRNRDMLDTLEGWNVFCAPTKAIPQPGV</sequence>
<reference evidence="1" key="1">
    <citation type="submission" date="2023-01" db="EMBL/GenBank/DDBJ databases">
        <authorList>
            <person name="Van Ghelder C."/>
            <person name="Rancurel C."/>
        </authorList>
    </citation>
    <scope>NUCLEOTIDE SEQUENCE</scope>
    <source>
        <strain evidence="1">CNCM I-4278</strain>
    </source>
</reference>
<evidence type="ECO:0000313" key="2">
    <source>
        <dbReference type="Proteomes" id="UP001152607"/>
    </source>
</evidence>
<comment type="caution">
    <text evidence="1">The sequence shown here is derived from an EMBL/GenBank/DDBJ whole genome shotgun (WGS) entry which is preliminary data.</text>
</comment>
<dbReference type="Proteomes" id="UP001152607">
    <property type="component" value="Unassembled WGS sequence"/>
</dbReference>